<comment type="caution">
    <text evidence="2">The sequence shown here is derived from an EMBL/GenBank/DDBJ whole genome shotgun (WGS) entry which is preliminary data.</text>
</comment>
<keyword evidence="1" id="KW-1133">Transmembrane helix</keyword>
<dbReference type="STRING" id="1193011.LEP1GSC058_0323"/>
<gene>
    <name evidence="2" type="ORF">LEP1GSC058_0323</name>
</gene>
<name>S3V336_9LEPT</name>
<evidence type="ECO:0000313" key="2">
    <source>
        <dbReference type="EMBL" id="EPG75848.1"/>
    </source>
</evidence>
<keyword evidence="1" id="KW-0812">Transmembrane</keyword>
<reference evidence="2" key="1">
    <citation type="submission" date="2013-04" db="EMBL/GenBank/DDBJ databases">
        <authorList>
            <person name="Harkins D.M."/>
            <person name="Durkin A.S."/>
            <person name="Selengut J.D."/>
            <person name="Sanka R."/>
            <person name="DePew J."/>
            <person name="Purushe J."/>
            <person name="Ahmed A."/>
            <person name="van der Linden H."/>
            <person name="Goris M.G.A."/>
            <person name="Hartskeerl R.A."/>
            <person name="Vinetz J.M."/>
            <person name="Sutton G.G."/>
            <person name="Nelson W.C."/>
            <person name="Fouts D.E."/>
        </authorList>
    </citation>
    <scope>NUCLEOTIDE SEQUENCE [LARGE SCALE GENOMIC DNA]</scope>
    <source>
        <strain evidence="2">BUT 6</strain>
    </source>
</reference>
<protein>
    <submittedName>
        <fullName evidence="2">Uncharacterized protein</fullName>
    </submittedName>
</protein>
<keyword evidence="1" id="KW-0472">Membrane</keyword>
<evidence type="ECO:0000256" key="1">
    <source>
        <dbReference type="SAM" id="Phobius"/>
    </source>
</evidence>
<dbReference type="AlphaFoldDB" id="S3V336"/>
<keyword evidence="3" id="KW-1185">Reference proteome</keyword>
<evidence type="ECO:0000313" key="3">
    <source>
        <dbReference type="Proteomes" id="UP000014540"/>
    </source>
</evidence>
<organism evidence="2 3">
    <name type="scientific">Leptospira fainei serovar Hurstbridge str. BUT 6</name>
    <dbReference type="NCBI Taxonomy" id="1193011"/>
    <lineage>
        <taxon>Bacteria</taxon>
        <taxon>Pseudomonadati</taxon>
        <taxon>Spirochaetota</taxon>
        <taxon>Spirochaetia</taxon>
        <taxon>Leptospirales</taxon>
        <taxon>Leptospiraceae</taxon>
        <taxon>Leptospira</taxon>
    </lineage>
</organism>
<proteinExistence type="predicted"/>
<dbReference type="Proteomes" id="UP000014540">
    <property type="component" value="Unassembled WGS sequence"/>
</dbReference>
<feature type="transmembrane region" description="Helical" evidence="1">
    <location>
        <begin position="6"/>
        <end position="24"/>
    </location>
</feature>
<accession>S3V336</accession>
<sequence length="69" mass="8170">MMNKFHIVVLFNESLGIIPLLYLFHGAEKDINRKSISNLVFGIKYLNLKNKKEIERKNVLSDRIERPNR</sequence>
<dbReference type="EMBL" id="AKWZ02000002">
    <property type="protein sequence ID" value="EPG75848.1"/>
    <property type="molecule type" value="Genomic_DNA"/>
</dbReference>